<keyword evidence="2" id="KW-0812">Transmembrane</keyword>
<protein>
    <submittedName>
        <fullName evidence="9">Olfr1506 protein</fullName>
    </submittedName>
</protein>
<dbReference type="GO" id="GO:0004930">
    <property type="term" value="F:G protein-coupled receptor activity"/>
    <property type="evidence" value="ECO:0007669"/>
    <property type="project" value="UniProtKB-KW"/>
</dbReference>
<dbReference type="GO" id="GO:0016020">
    <property type="term" value="C:membrane"/>
    <property type="evidence" value="ECO:0007669"/>
    <property type="project" value="UniProtKB-SubCell"/>
</dbReference>
<keyword evidence="4" id="KW-0297">G-protein coupled receptor</keyword>
<comment type="subcellular location">
    <subcellularLocation>
        <location evidence="1">Membrane</location>
        <topology evidence="1">Multi-pass membrane protein</topology>
    </subcellularLocation>
</comment>
<dbReference type="InterPro" id="IPR017452">
    <property type="entry name" value="GPCR_Rhodpsn_7TM"/>
</dbReference>
<sequence length="47" mass="5624">MAQLFFMHFFGGIEMFLLMMMAYDRYVAICKPLHYTSIMNRQSSCFT</sequence>
<evidence type="ECO:0000256" key="5">
    <source>
        <dbReference type="ARBA" id="ARBA00023136"/>
    </source>
</evidence>
<reference evidence="9" key="1">
    <citation type="journal article" date="2004" name="Genome Res.">
        <title>The status, quality, and expansion of the NIH full-length cDNA project: the Mammalian Gene Collection (MGC).</title>
        <authorList>
            <consortium name="The MGC Project Team"/>
            <person name="Gerhard D.S."/>
            <person name="Wagner L."/>
            <person name="Feingold E.A."/>
            <person name="Shenmen C.M."/>
            <person name="Grouse L.H."/>
            <person name="Schuler G."/>
            <person name="Klein S.L."/>
            <person name="Old S."/>
            <person name="Rasooly R."/>
            <person name="Good P."/>
            <person name="Guyer M."/>
            <person name="Peck A.M."/>
            <person name="Derge J.G."/>
            <person name="Lipman D."/>
            <person name="Collins F.S."/>
            <person name="Jang W."/>
            <person name="Sherry S."/>
            <person name="Feolo M."/>
            <person name="Misquitta L."/>
            <person name="Lee E."/>
            <person name="Rotmistrovsky K."/>
            <person name="Greenhut S.F."/>
            <person name="Schaefer C.F."/>
            <person name="Buetow K."/>
            <person name="Bonner T.I."/>
            <person name="Haussler D."/>
            <person name="Kent J."/>
            <person name="Kiekhaus M."/>
            <person name="Furey T."/>
            <person name="Brent M."/>
            <person name="Prange C."/>
            <person name="Schreiber K."/>
            <person name="Shapiro N."/>
            <person name="Bhat N.K."/>
            <person name="Hopkins R.F."/>
            <person name="Hsie F."/>
            <person name="Driscoll T."/>
            <person name="Soares M.B."/>
            <person name="Casavant T.L."/>
            <person name="Scheetz T.E."/>
            <person name="Brown-stein M.J."/>
            <person name="Usdin T.B."/>
            <person name="Toshiyuki S."/>
            <person name="Carninci P."/>
            <person name="Piao Y."/>
            <person name="Dudekula D.B."/>
            <person name="Ko M.S."/>
            <person name="Kawakami K."/>
            <person name="Suzuki Y."/>
            <person name="Sugano S."/>
            <person name="Gruber C.E."/>
            <person name="Smith M.R."/>
            <person name="Simmons B."/>
            <person name="Moore T."/>
            <person name="Waterman R."/>
            <person name="Johnson S.L."/>
            <person name="Ruan Y."/>
            <person name="Wei C.L."/>
            <person name="Mathavan S."/>
            <person name="Gunaratne P.H."/>
            <person name="Wu J."/>
            <person name="Garcia A.M."/>
            <person name="Hulyk S.W."/>
            <person name="Fuh E."/>
            <person name="Yuan Y."/>
            <person name="Sneed A."/>
            <person name="Kowis C."/>
            <person name="Hodgson A."/>
            <person name="Muzny D.M."/>
            <person name="McPherson J."/>
            <person name="Gibbs R.A."/>
            <person name="Fahey J."/>
            <person name="Helton E."/>
            <person name="Ketteman M."/>
            <person name="Madan A."/>
            <person name="Rodrigues S."/>
            <person name="Sanchez A."/>
            <person name="Whiting M."/>
            <person name="Madari A."/>
            <person name="Young A.C."/>
            <person name="Wetherby K.D."/>
            <person name="Granite S.J."/>
            <person name="Kwong P.N."/>
            <person name="Brinkley C.P."/>
            <person name="Pearson R.L."/>
            <person name="Bouffard G.G."/>
            <person name="Blakesly R.W."/>
            <person name="Green E.D."/>
            <person name="Dickson M.C."/>
            <person name="Rodriguez A.C."/>
            <person name="Grimwood J."/>
            <person name="Schmutz J."/>
            <person name="Myers R.M."/>
            <person name="Butterfield Y.S."/>
            <person name="Griffith M."/>
            <person name="Griffith O.L."/>
            <person name="Krzywinski M.I."/>
            <person name="Liao N."/>
            <person name="Morin R."/>
            <person name="Morrin R."/>
            <person name="Palmquist D."/>
            <person name="Petrescu A.S."/>
            <person name="Skalska U."/>
            <person name="Smailus D.E."/>
            <person name="Stott J.M."/>
            <person name="Schnerch A."/>
            <person name="Schein J.E."/>
            <person name="Jones S.J."/>
            <person name="Holt R.A."/>
            <person name="Baross A."/>
            <person name="Marra M.A."/>
            <person name="Clifton S."/>
            <person name="Makowski K.A."/>
            <person name="Bosak S."/>
            <person name="Malek J."/>
        </authorList>
    </citation>
    <scope>NUCLEOTIDE SEQUENCE [LARGE SCALE MRNA]</scope>
    <source>
        <tissue evidence="9">PCR rescued clones</tissue>
    </source>
</reference>
<evidence type="ECO:0000256" key="4">
    <source>
        <dbReference type="ARBA" id="ARBA00023040"/>
    </source>
</evidence>
<dbReference type="PANTHER" id="PTHR48002">
    <property type="entry name" value="OLFACTORY RECEPTOR"/>
    <property type="match status" value="1"/>
</dbReference>
<dbReference type="AlphaFoldDB" id="Q0VG92"/>
<dbReference type="EMBL" id="BC111438">
    <property type="protein sequence ID" value="AAI11439.1"/>
    <property type="molecule type" value="mRNA"/>
</dbReference>
<dbReference type="PROSITE" id="PS50262">
    <property type="entry name" value="G_PROTEIN_RECEP_F1_2"/>
    <property type="match status" value="1"/>
</dbReference>
<keyword evidence="3" id="KW-1133">Transmembrane helix</keyword>
<proteinExistence type="evidence at transcript level"/>
<dbReference type="InterPro" id="IPR050427">
    <property type="entry name" value="Olfactory_Receptors"/>
</dbReference>
<evidence type="ECO:0000256" key="1">
    <source>
        <dbReference type="ARBA" id="ARBA00004141"/>
    </source>
</evidence>
<name>Q0VG92_MOUSE</name>
<evidence type="ECO:0000256" key="7">
    <source>
        <dbReference type="ARBA" id="ARBA00023224"/>
    </source>
</evidence>
<keyword evidence="5" id="KW-0472">Membrane</keyword>
<organism evidence="9">
    <name type="scientific">Mus musculus</name>
    <name type="common">Mouse</name>
    <dbReference type="NCBI Taxonomy" id="10090"/>
    <lineage>
        <taxon>Eukaryota</taxon>
        <taxon>Metazoa</taxon>
        <taxon>Chordata</taxon>
        <taxon>Craniata</taxon>
        <taxon>Vertebrata</taxon>
        <taxon>Euteleostomi</taxon>
        <taxon>Mammalia</taxon>
        <taxon>Eutheria</taxon>
        <taxon>Euarchontoglires</taxon>
        <taxon>Glires</taxon>
        <taxon>Rodentia</taxon>
        <taxon>Myomorpha</taxon>
        <taxon>Muroidea</taxon>
        <taxon>Muridae</taxon>
        <taxon>Murinae</taxon>
        <taxon>Mus</taxon>
        <taxon>Mus</taxon>
    </lineage>
</organism>
<dbReference type="InterPro" id="IPR000276">
    <property type="entry name" value="GPCR_Rhodpsn"/>
</dbReference>
<feature type="domain" description="G-protein coupled receptors family 1 profile" evidence="8">
    <location>
        <begin position="1"/>
        <end position="47"/>
    </location>
</feature>
<evidence type="ECO:0000313" key="9">
    <source>
        <dbReference type="EMBL" id="AAI11439.1"/>
    </source>
</evidence>
<keyword evidence="7" id="KW-0807">Transducer</keyword>
<evidence type="ECO:0000256" key="6">
    <source>
        <dbReference type="ARBA" id="ARBA00023170"/>
    </source>
</evidence>
<evidence type="ECO:0000256" key="2">
    <source>
        <dbReference type="ARBA" id="ARBA00022692"/>
    </source>
</evidence>
<dbReference type="SUPFAM" id="SSF81321">
    <property type="entry name" value="Family A G protein-coupled receptor-like"/>
    <property type="match status" value="1"/>
</dbReference>
<dbReference type="Gene3D" id="1.20.1070.10">
    <property type="entry name" value="Rhodopsin 7-helix transmembrane proteins"/>
    <property type="match status" value="1"/>
</dbReference>
<evidence type="ECO:0000259" key="8">
    <source>
        <dbReference type="PROSITE" id="PS50262"/>
    </source>
</evidence>
<evidence type="ECO:0000256" key="3">
    <source>
        <dbReference type="ARBA" id="ARBA00022989"/>
    </source>
</evidence>
<keyword evidence="6" id="KW-0675">Receptor</keyword>
<accession>Q0VG92</accession>
<dbReference type="Pfam" id="PF00001">
    <property type="entry name" value="7tm_1"/>
    <property type="match status" value="1"/>
</dbReference>
<dbReference type="PROSITE" id="PS00237">
    <property type="entry name" value="G_PROTEIN_RECEP_F1_1"/>
    <property type="match status" value="1"/>
</dbReference>
<gene>
    <name evidence="9" type="primary">Olfr1506</name>
</gene>